<feature type="domain" description="JmjC" evidence="1">
    <location>
        <begin position="169"/>
        <end position="304"/>
    </location>
</feature>
<dbReference type="Pfam" id="PF13621">
    <property type="entry name" value="Cupin_8"/>
    <property type="match status" value="1"/>
</dbReference>
<dbReference type="OrthoDB" id="424465at2759"/>
<dbReference type="Proteomes" id="UP000027265">
    <property type="component" value="Unassembled WGS sequence"/>
</dbReference>
<dbReference type="Gene3D" id="2.60.120.650">
    <property type="entry name" value="Cupin"/>
    <property type="match status" value="1"/>
</dbReference>
<dbReference type="InterPro" id="IPR003347">
    <property type="entry name" value="JmjC_dom"/>
</dbReference>
<evidence type="ECO:0000259" key="1">
    <source>
        <dbReference type="PROSITE" id="PS51184"/>
    </source>
</evidence>
<accession>A0A067Q6V8</accession>
<keyword evidence="3" id="KW-1185">Reference proteome</keyword>
<evidence type="ECO:0000313" key="3">
    <source>
        <dbReference type="Proteomes" id="UP000027265"/>
    </source>
</evidence>
<reference evidence="3" key="1">
    <citation type="journal article" date="2014" name="Proc. Natl. Acad. Sci. U.S.A.">
        <title>Extensive sampling of basidiomycete genomes demonstrates inadequacy of the white-rot/brown-rot paradigm for wood decay fungi.</title>
        <authorList>
            <person name="Riley R."/>
            <person name="Salamov A.A."/>
            <person name="Brown D.W."/>
            <person name="Nagy L.G."/>
            <person name="Floudas D."/>
            <person name="Held B.W."/>
            <person name="Levasseur A."/>
            <person name="Lombard V."/>
            <person name="Morin E."/>
            <person name="Otillar R."/>
            <person name="Lindquist E.A."/>
            <person name="Sun H."/>
            <person name="LaButti K.M."/>
            <person name="Schmutz J."/>
            <person name="Jabbour D."/>
            <person name="Luo H."/>
            <person name="Baker S.E."/>
            <person name="Pisabarro A.G."/>
            <person name="Walton J.D."/>
            <person name="Blanchette R.A."/>
            <person name="Henrissat B."/>
            <person name="Martin F."/>
            <person name="Cullen D."/>
            <person name="Hibbett D.S."/>
            <person name="Grigoriev I.V."/>
        </authorList>
    </citation>
    <scope>NUCLEOTIDE SEQUENCE [LARGE SCALE GENOMIC DNA]</scope>
    <source>
        <strain evidence="3">MUCL 33604</strain>
    </source>
</reference>
<name>A0A067Q6V8_9AGAM</name>
<dbReference type="STRING" id="933084.A0A067Q6V8"/>
<dbReference type="PANTHER" id="PTHR12461">
    <property type="entry name" value="HYPOXIA-INDUCIBLE FACTOR 1 ALPHA INHIBITOR-RELATED"/>
    <property type="match status" value="1"/>
</dbReference>
<dbReference type="AlphaFoldDB" id="A0A067Q6V8"/>
<dbReference type="InterPro" id="IPR041667">
    <property type="entry name" value="Cupin_8"/>
</dbReference>
<gene>
    <name evidence="2" type="ORF">JAAARDRAFT_34131</name>
</gene>
<dbReference type="SMART" id="SM00558">
    <property type="entry name" value="JmjC"/>
    <property type="match status" value="1"/>
</dbReference>
<dbReference type="EMBL" id="KL197717">
    <property type="protein sequence ID" value="KDQ58331.1"/>
    <property type="molecule type" value="Genomic_DNA"/>
</dbReference>
<dbReference type="PROSITE" id="PS51184">
    <property type="entry name" value="JMJC"/>
    <property type="match status" value="1"/>
</dbReference>
<proteinExistence type="predicted"/>
<organism evidence="2 3">
    <name type="scientific">Jaapia argillacea MUCL 33604</name>
    <dbReference type="NCBI Taxonomy" id="933084"/>
    <lineage>
        <taxon>Eukaryota</taxon>
        <taxon>Fungi</taxon>
        <taxon>Dikarya</taxon>
        <taxon>Basidiomycota</taxon>
        <taxon>Agaricomycotina</taxon>
        <taxon>Agaricomycetes</taxon>
        <taxon>Agaricomycetidae</taxon>
        <taxon>Jaapiales</taxon>
        <taxon>Jaapiaceae</taxon>
        <taxon>Jaapia</taxon>
    </lineage>
</organism>
<dbReference type="InParanoid" id="A0A067Q6V8"/>
<sequence length="304" mass="34146">MLRVIAVLGKISLRHPNIVCRCLSSCTGESGLVFRPLLEPTHIAKLDSPSPADFSSEVLGRDSDSGDAKLYPRIVTGLTKNWPASRKWSTIGSLLSERTAHLSVPVELGKKNVGYNIDASMTYTGETEALGAPSWQRTDIRFDLFVQLLESGRLEEEGLVAYLSQVSIDEIPPLEEDVQLPLPHTPQLAANPNLWIGSKGTYTPIHRDILGHNLLFQLLGTKHVRLYPPTQYSRLYISTDPFLRNTSLIPFDHSFDRSRWPLFGEVDEWYECIIGPGDALFMPKGWYHSVWALEKSISVNSWFL</sequence>
<dbReference type="HOGENOM" id="CLU_016785_3_3_1"/>
<protein>
    <recommendedName>
        <fullName evidence="1">JmjC domain-containing protein</fullName>
    </recommendedName>
</protein>
<dbReference type="SUPFAM" id="SSF51197">
    <property type="entry name" value="Clavaminate synthase-like"/>
    <property type="match status" value="1"/>
</dbReference>
<evidence type="ECO:0000313" key="2">
    <source>
        <dbReference type="EMBL" id="KDQ58331.1"/>
    </source>
</evidence>
<dbReference type="PANTHER" id="PTHR12461:SF105">
    <property type="entry name" value="HYPOXIA-INDUCIBLE FACTOR 1-ALPHA INHIBITOR"/>
    <property type="match status" value="1"/>
</dbReference>